<feature type="compositionally biased region" description="Low complexity" evidence="1">
    <location>
        <begin position="273"/>
        <end position="289"/>
    </location>
</feature>
<dbReference type="VEuPathDB" id="VectorBase:AALB006107"/>
<keyword evidence="3" id="KW-1185">Reference proteome</keyword>
<feature type="compositionally biased region" description="Polar residues" evidence="1">
    <location>
        <begin position="121"/>
        <end position="134"/>
    </location>
</feature>
<reference evidence="2" key="2">
    <citation type="submission" date="2022-08" db="UniProtKB">
        <authorList>
            <consortium name="EnsemblMetazoa"/>
        </authorList>
    </citation>
    <scope>IDENTIFICATION</scope>
    <source>
        <strain evidence="2">STECLA/ALBI9_A</strain>
    </source>
</reference>
<dbReference type="AlphaFoldDB" id="A0A182FHW4"/>
<dbReference type="Proteomes" id="UP000069272">
    <property type="component" value="Chromosome 3L"/>
</dbReference>
<feature type="compositionally biased region" description="Low complexity" evidence="1">
    <location>
        <begin position="306"/>
        <end position="319"/>
    </location>
</feature>
<dbReference type="VEuPathDB" id="VectorBase:AALB20_038193"/>
<evidence type="ECO:0000313" key="3">
    <source>
        <dbReference type="Proteomes" id="UP000069272"/>
    </source>
</evidence>
<accession>A0A182FHW4</accession>
<feature type="region of interest" description="Disordered" evidence="1">
    <location>
        <begin position="1"/>
        <end position="46"/>
    </location>
</feature>
<dbReference type="EnsemblMetazoa" id="AALB006107-RA">
    <property type="protein sequence ID" value="AALB006107-PA"/>
    <property type="gene ID" value="AALB006107"/>
</dbReference>
<organism evidence="2 3">
    <name type="scientific">Anopheles albimanus</name>
    <name type="common">New world malaria mosquito</name>
    <dbReference type="NCBI Taxonomy" id="7167"/>
    <lineage>
        <taxon>Eukaryota</taxon>
        <taxon>Metazoa</taxon>
        <taxon>Ecdysozoa</taxon>
        <taxon>Arthropoda</taxon>
        <taxon>Hexapoda</taxon>
        <taxon>Insecta</taxon>
        <taxon>Pterygota</taxon>
        <taxon>Neoptera</taxon>
        <taxon>Endopterygota</taxon>
        <taxon>Diptera</taxon>
        <taxon>Nematocera</taxon>
        <taxon>Culicoidea</taxon>
        <taxon>Culicidae</taxon>
        <taxon>Anophelinae</taxon>
        <taxon>Anopheles</taxon>
    </lineage>
</organism>
<feature type="region of interest" description="Disordered" evidence="1">
    <location>
        <begin position="199"/>
        <end position="224"/>
    </location>
</feature>
<feature type="region of interest" description="Disordered" evidence="1">
    <location>
        <begin position="99"/>
        <end position="134"/>
    </location>
</feature>
<feature type="region of interest" description="Disordered" evidence="1">
    <location>
        <begin position="257"/>
        <end position="294"/>
    </location>
</feature>
<evidence type="ECO:0000313" key="2">
    <source>
        <dbReference type="EnsemblMetazoa" id="AALB006107-PA"/>
    </source>
</evidence>
<feature type="compositionally biased region" description="Polar residues" evidence="1">
    <location>
        <begin position="31"/>
        <end position="45"/>
    </location>
</feature>
<name>A0A182FHW4_ANOAL</name>
<evidence type="ECO:0000256" key="1">
    <source>
        <dbReference type="SAM" id="MobiDB-lite"/>
    </source>
</evidence>
<reference evidence="2 3" key="1">
    <citation type="journal article" date="2017" name="G3 (Bethesda)">
        <title>The Physical Genome Mapping of Anopheles albimanus Corrected Scaffold Misassemblies and Identified Interarm Rearrangements in Genus Anopheles.</title>
        <authorList>
            <person name="Artemov G.N."/>
            <person name="Peery A.N."/>
            <person name="Jiang X."/>
            <person name="Tu Z."/>
            <person name="Stegniy V.N."/>
            <person name="Sharakhova M.V."/>
            <person name="Sharakhov I.V."/>
        </authorList>
    </citation>
    <scope>NUCLEOTIDE SEQUENCE [LARGE SCALE GENOMIC DNA]</scope>
    <source>
        <strain evidence="2 3">ALBI9_A</strain>
    </source>
</reference>
<feature type="region of interest" description="Disordered" evidence="1">
    <location>
        <begin position="306"/>
        <end position="341"/>
    </location>
</feature>
<protein>
    <submittedName>
        <fullName evidence="2">Uncharacterized protein</fullName>
    </submittedName>
</protein>
<sequence>MSSSASKSKPKKTSNLRILWIPGRKKHNRKGTFNATKSGLPQTYGMQPRKNEPWTLGGPLNHSKIINAYRDSIYRPRSKNRQPQYRDWPFAMYGQGGRKDRVTFRLPPSRNGSRGSLVATDRSSTSSVTDQNQAPEPIQLVRVILRELPEHHLDLATMAGITTGAMSLVSKGKADAGDTCEAMPQIATTELNGLSTNPEAIASTSEQPPPVEDGGAVGGRSSPSSTIIVPIELNNLNGGDVANKEKEIATSNQFEALTLIDEDEEPEVKDRNCSNAQSSSSLLSSNNDNRSVENVHNGSTLAIGEQHQAQPNQQQQQQHSRQRRRSTASKKNSADEDIDSIDRADSAVDMVRAFADREPHLFEYLDNGVPYLKRKPRTPCVVMVKKERRRNRSRKRTTVRRRTQQACGIQAAKPTEKQELLDEVDGKKKKEPDDAAVECLYWSLVCWDCNIL</sequence>
<proteinExistence type="predicted"/>